<sequence>MENYRHPGLHSGDGSGYSPGYYGDGSTDYTVTSWLEQPSYPAIFQPREEIPRFYVSYRWWEDEATTTLWAFDVEEIKRVICYGLFQDESLPRTSLQSRNAEVIDTLLLSLVEPHEAPFVAGFSHLQKVEEILRRSQIGQPLLVPWSWFPSHSHRGLDPPTVAAMIDAESHLHFTHVPFQEWVRYSLGYPTATVQWFFDQHAALFFHLLSYLDAHPEEVDRYIEIEKNLRTRSPFAHRALVRCLYALHARFDYNAPSSPNPGFEFIAGPIQRIFQDHPTSLATILKALSVLSIRFRRTYVHATEIDWTLRFDTSIPFVDDLLGSSSPVDLARTLTSSNELEFAHLSERSIIANDSAVQQLIGKWQDLCTQVWECCSTLPDTIETIQECLHVSPKQPSRPRSSEEIRKLILTVWSFFLQVLLIMRNYHALTAIINGLQRYRASTLRSITFGTAAGTVVLAPLLPPNLVYLMNPYGNFAAYRQLFQGAPGVPFLVPHLRDFKQHGAIAVTHLMQAMRKGMHYGQ</sequence>
<accession>A0A1L9S8I0</accession>
<dbReference type="SUPFAM" id="SSF48366">
    <property type="entry name" value="Ras GEF"/>
    <property type="match status" value="1"/>
</dbReference>
<dbReference type="GO" id="GO:0007264">
    <property type="term" value="P:small GTPase-mediated signal transduction"/>
    <property type="evidence" value="ECO:0007669"/>
    <property type="project" value="InterPro"/>
</dbReference>
<dbReference type="GO" id="GO:0005085">
    <property type="term" value="F:guanyl-nucleotide exchange factor activity"/>
    <property type="evidence" value="ECO:0007669"/>
    <property type="project" value="InterPro"/>
</dbReference>
<dbReference type="OrthoDB" id="4312812at2759"/>
<dbReference type="EMBL" id="KV878352">
    <property type="protein sequence ID" value="OJJ43471.1"/>
    <property type="molecule type" value="Genomic_DNA"/>
</dbReference>
<proteinExistence type="predicted"/>
<dbReference type="Proteomes" id="UP000184188">
    <property type="component" value="Unassembled WGS sequence"/>
</dbReference>
<feature type="domain" description="Ras-GEF" evidence="1">
    <location>
        <begin position="405"/>
        <end position="498"/>
    </location>
</feature>
<evidence type="ECO:0000259" key="1">
    <source>
        <dbReference type="Pfam" id="PF00617"/>
    </source>
</evidence>
<dbReference type="InterPro" id="IPR023578">
    <property type="entry name" value="Ras_GEF_dom_sf"/>
</dbReference>
<gene>
    <name evidence="2" type="ORF">ASPZODRAFT_146185</name>
</gene>
<protein>
    <recommendedName>
        <fullName evidence="1">Ras-GEF domain-containing protein</fullName>
    </recommendedName>
</protein>
<keyword evidence="3" id="KW-1185">Reference proteome</keyword>
<dbReference type="VEuPathDB" id="FungiDB:ASPZODRAFT_146185"/>
<dbReference type="InterPro" id="IPR036964">
    <property type="entry name" value="RASGEF_cat_dom_sf"/>
</dbReference>
<reference evidence="3" key="1">
    <citation type="journal article" date="2017" name="Genome Biol.">
        <title>Comparative genomics reveals high biological diversity and specific adaptations in the industrially and medically important fungal genus Aspergillus.</title>
        <authorList>
            <person name="de Vries R.P."/>
            <person name="Riley R."/>
            <person name="Wiebenga A."/>
            <person name="Aguilar-Osorio G."/>
            <person name="Amillis S."/>
            <person name="Uchima C.A."/>
            <person name="Anderluh G."/>
            <person name="Asadollahi M."/>
            <person name="Askin M."/>
            <person name="Barry K."/>
            <person name="Battaglia E."/>
            <person name="Bayram O."/>
            <person name="Benocci T."/>
            <person name="Braus-Stromeyer S.A."/>
            <person name="Caldana C."/>
            <person name="Canovas D."/>
            <person name="Cerqueira G.C."/>
            <person name="Chen F."/>
            <person name="Chen W."/>
            <person name="Choi C."/>
            <person name="Clum A."/>
            <person name="Dos Santos R.A."/>
            <person name="Damasio A.R."/>
            <person name="Diallinas G."/>
            <person name="Emri T."/>
            <person name="Fekete E."/>
            <person name="Flipphi M."/>
            <person name="Freyberg S."/>
            <person name="Gallo A."/>
            <person name="Gournas C."/>
            <person name="Habgood R."/>
            <person name="Hainaut M."/>
            <person name="Harispe M.L."/>
            <person name="Henrissat B."/>
            <person name="Hilden K.S."/>
            <person name="Hope R."/>
            <person name="Hossain A."/>
            <person name="Karabika E."/>
            <person name="Karaffa L."/>
            <person name="Karanyi Z."/>
            <person name="Krasevec N."/>
            <person name="Kuo A."/>
            <person name="Kusch H."/>
            <person name="LaButti K."/>
            <person name="Lagendijk E.L."/>
            <person name="Lapidus A."/>
            <person name="Levasseur A."/>
            <person name="Lindquist E."/>
            <person name="Lipzen A."/>
            <person name="Logrieco A.F."/>
            <person name="MacCabe A."/>
            <person name="Maekelae M.R."/>
            <person name="Malavazi I."/>
            <person name="Melin P."/>
            <person name="Meyer V."/>
            <person name="Mielnichuk N."/>
            <person name="Miskei M."/>
            <person name="Molnar A.P."/>
            <person name="Mule G."/>
            <person name="Ngan C.Y."/>
            <person name="Orejas M."/>
            <person name="Orosz E."/>
            <person name="Ouedraogo J.P."/>
            <person name="Overkamp K.M."/>
            <person name="Park H.-S."/>
            <person name="Perrone G."/>
            <person name="Piumi F."/>
            <person name="Punt P.J."/>
            <person name="Ram A.F."/>
            <person name="Ramon A."/>
            <person name="Rauscher S."/>
            <person name="Record E."/>
            <person name="Riano-Pachon D.M."/>
            <person name="Robert V."/>
            <person name="Roehrig J."/>
            <person name="Ruller R."/>
            <person name="Salamov A."/>
            <person name="Salih N.S."/>
            <person name="Samson R.A."/>
            <person name="Sandor E."/>
            <person name="Sanguinetti M."/>
            <person name="Schuetze T."/>
            <person name="Sepcic K."/>
            <person name="Shelest E."/>
            <person name="Sherlock G."/>
            <person name="Sophianopoulou V."/>
            <person name="Squina F.M."/>
            <person name="Sun H."/>
            <person name="Susca A."/>
            <person name="Todd R.B."/>
            <person name="Tsang A."/>
            <person name="Unkles S.E."/>
            <person name="van de Wiele N."/>
            <person name="van Rossen-Uffink D."/>
            <person name="Oliveira J.V."/>
            <person name="Vesth T.C."/>
            <person name="Visser J."/>
            <person name="Yu J.-H."/>
            <person name="Zhou M."/>
            <person name="Andersen M.R."/>
            <person name="Archer D.B."/>
            <person name="Baker S.E."/>
            <person name="Benoit I."/>
            <person name="Brakhage A.A."/>
            <person name="Braus G.H."/>
            <person name="Fischer R."/>
            <person name="Frisvad J.C."/>
            <person name="Goldman G.H."/>
            <person name="Houbraken J."/>
            <person name="Oakley B."/>
            <person name="Pocsi I."/>
            <person name="Scazzocchio C."/>
            <person name="Seiboth B."/>
            <person name="vanKuyk P.A."/>
            <person name="Wortman J."/>
            <person name="Dyer P.S."/>
            <person name="Grigoriev I.V."/>
        </authorList>
    </citation>
    <scope>NUCLEOTIDE SEQUENCE [LARGE SCALE GENOMIC DNA]</scope>
    <source>
        <strain evidence="3">CBS 506.65</strain>
    </source>
</reference>
<dbReference type="STRING" id="1073090.A0A1L9S8I0"/>
<organism evidence="2 3">
    <name type="scientific">Penicilliopsis zonata CBS 506.65</name>
    <dbReference type="NCBI Taxonomy" id="1073090"/>
    <lineage>
        <taxon>Eukaryota</taxon>
        <taxon>Fungi</taxon>
        <taxon>Dikarya</taxon>
        <taxon>Ascomycota</taxon>
        <taxon>Pezizomycotina</taxon>
        <taxon>Eurotiomycetes</taxon>
        <taxon>Eurotiomycetidae</taxon>
        <taxon>Eurotiales</taxon>
        <taxon>Aspergillaceae</taxon>
        <taxon>Penicilliopsis</taxon>
    </lineage>
</organism>
<dbReference type="AlphaFoldDB" id="A0A1L9S8I0"/>
<dbReference type="InterPro" id="IPR001895">
    <property type="entry name" value="RASGEF_cat_dom"/>
</dbReference>
<dbReference type="RefSeq" id="XP_022577981.1">
    <property type="nucleotide sequence ID" value="XM_022725153.1"/>
</dbReference>
<dbReference type="Pfam" id="PF00617">
    <property type="entry name" value="RasGEF"/>
    <property type="match status" value="1"/>
</dbReference>
<dbReference type="GeneID" id="34611618"/>
<name>A0A1L9S8I0_9EURO</name>
<evidence type="ECO:0000313" key="3">
    <source>
        <dbReference type="Proteomes" id="UP000184188"/>
    </source>
</evidence>
<evidence type="ECO:0000313" key="2">
    <source>
        <dbReference type="EMBL" id="OJJ43471.1"/>
    </source>
</evidence>
<dbReference type="Gene3D" id="1.10.840.10">
    <property type="entry name" value="Ras guanine-nucleotide exchange factors catalytic domain"/>
    <property type="match status" value="1"/>
</dbReference>